<dbReference type="AlphaFoldDB" id="A0A0A7LCP7"/>
<dbReference type="HOGENOM" id="CLU_010289_0_2_2"/>
<dbReference type="GO" id="GO:0005524">
    <property type="term" value="F:ATP binding"/>
    <property type="evidence" value="ECO:0007669"/>
    <property type="project" value="UniProtKB-KW"/>
</dbReference>
<dbReference type="PANTHER" id="PTHR12196:SF2">
    <property type="entry name" value="DIPHTHINE--AMMONIA LIGASE"/>
    <property type="match status" value="1"/>
</dbReference>
<gene>
    <name evidence="2" type="ORF">Mpt1_c10770</name>
</gene>
<dbReference type="RefSeq" id="WP_048112880.1">
    <property type="nucleotide sequence ID" value="NZ_CP010070.1"/>
</dbReference>
<dbReference type="InterPro" id="IPR002761">
    <property type="entry name" value="Diphthami_syn_dom"/>
</dbReference>
<dbReference type="InterPro" id="IPR022427">
    <property type="entry name" value="MJ0570_ATP-bd"/>
</dbReference>
<dbReference type="GO" id="GO:0017183">
    <property type="term" value="P:protein histidyl modification to diphthamide"/>
    <property type="evidence" value="ECO:0007669"/>
    <property type="project" value="TreeGrafter"/>
</dbReference>
<keyword evidence="2" id="KW-0547">Nucleotide-binding</keyword>
<dbReference type="EMBL" id="CP010070">
    <property type="protein sequence ID" value="AIZ56945.1"/>
    <property type="molecule type" value="Genomic_DNA"/>
</dbReference>
<dbReference type="GO" id="GO:0017178">
    <property type="term" value="F:diphthine-ammonia ligase activity"/>
    <property type="evidence" value="ECO:0007669"/>
    <property type="project" value="TreeGrafter"/>
</dbReference>
<evidence type="ECO:0000259" key="1">
    <source>
        <dbReference type="Pfam" id="PF01902"/>
    </source>
</evidence>
<dbReference type="Gene3D" id="3.90.1490.10">
    <property type="entry name" value="putative n-type atp pyrophosphatase, domain 2"/>
    <property type="match status" value="1"/>
</dbReference>
<evidence type="ECO:0000313" key="3">
    <source>
        <dbReference type="Proteomes" id="UP000030787"/>
    </source>
</evidence>
<dbReference type="NCBIfam" id="TIGR03679">
    <property type="entry name" value="arCOG00187"/>
    <property type="match status" value="1"/>
</dbReference>
<name>A0A0A7LCP7_9ARCH</name>
<dbReference type="InterPro" id="IPR014729">
    <property type="entry name" value="Rossmann-like_a/b/a_fold"/>
</dbReference>
<sequence>MRLAALYSGGKDSTFALYLALQMGHEIPYLVSIVPEAQESWIFHVPNIKIVPLMAESMGIELVTAETSGSEEDDIRALSEALSHLDIDGIVTGAVWSDYQWDKMNMVCGELGLKVLSPLWHKDQDTVLKEMISAGIRATIIGCYAEGLDEPWLGREIDNKAAEELRSLRGRYGISVIGEGGEYESLTTDSPMHSKPLEITEYEKEWKNGAGTLFVKKAHLSAR</sequence>
<dbReference type="STRING" id="1577791.Mpt1_c10770"/>
<feature type="domain" description="Diphthamide synthase" evidence="1">
    <location>
        <begin position="1"/>
        <end position="219"/>
    </location>
</feature>
<reference evidence="2 3" key="1">
    <citation type="journal article" date="2014" name="Appl. Environ. Microbiol.">
        <title>Comparative Genome Analysis of 'Candidatus Methanoplasma termitum' Indicates a New Mode of Energy Metabolism in the Seventh Order of Methanogens.</title>
        <authorList>
            <person name="Lang K."/>
            <person name="Schuldes J."/>
            <person name="Klingl A."/>
            <person name="Poehlein A."/>
            <person name="Daniel R."/>
            <person name="Brune A."/>
        </authorList>
    </citation>
    <scope>NUCLEOTIDE SEQUENCE [LARGE SCALE GENOMIC DNA]</scope>
    <source>
        <strain evidence="3">Mpt1</strain>
    </source>
</reference>
<protein>
    <submittedName>
        <fullName evidence="2">ATP-binding region</fullName>
    </submittedName>
</protein>
<dbReference type="Pfam" id="PF01902">
    <property type="entry name" value="Diphthami_syn_2"/>
    <property type="match status" value="1"/>
</dbReference>
<dbReference type="NCBIfam" id="TIGR00290">
    <property type="entry name" value="MJ0570_dom"/>
    <property type="match status" value="1"/>
</dbReference>
<proteinExistence type="predicted"/>
<dbReference type="PANTHER" id="PTHR12196">
    <property type="entry name" value="DOMAIN OF UNKNOWN FUNCTION 71 DUF71 -CONTAINING PROTEIN"/>
    <property type="match status" value="1"/>
</dbReference>
<organism evidence="2 3">
    <name type="scientific">Candidatus Methanoplasma termitum</name>
    <dbReference type="NCBI Taxonomy" id="1577791"/>
    <lineage>
        <taxon>Archaea</taxon>
        <taxon>Methanobacteriati</taxon>
        <taxon>Thermoplasmatota</taxon>
        <taxon>Thermoplasmata</taxon>
        <taxon>Methanomassiliicoccales</taxon>
        <taxon>Methanomassiliicoccaceae</taxon>
        <taxon>Candidatus Methanoplasma</taxon>
    </lineage>
</organism>
<dbReference type="CDD" id="cd01994">
    <property type="entry name" value="AANH_PF0828-like"/>
    <property type="match status" value="1"/>
</dbReference>
<dbReference type="PIRSF" id="PIRSF039123">
    <property type="entry name" value="Diphthamide_synthase"/>
    <property type="match status" value="1"/>
</dbReference>
<dbReference type="Gene3D" id="3.40.50.620">
    <property type="entry name" value="HUPs"/>
    <property type="match status" value="1"/>
</dbReference>
<dbReference type="OrthoDB" id="372052at2157"/>
<evidence type="ECO:0000313" key="2">
    <source>
        <dbReference type="EMBL" id="AIZ56945.1"/>
    </source>
</evidence>
<dbReference type="InterPro" id="IPR030662">
    <property type="entry name" value="DPH6/MJ0570"/>
</dbReference>
<keyword evidence="3" id="KW-1185">Reference proteome</keyword>
<accession>A0A0A7LCP7</accession>
<dbReference type="SUPFAM" id="SSF52402">
    <property type="entry name" value="Adenine nucleotide alpha hydrolases-like"/>
    <property type="match status" value="1"/>
</dbReference>
<dbReference type="KEGG" id="mear:Mpt1_c10770"/>
<dbReference type="GeneID" id="24818739"/>
<dbReference type="Proteomes" id="UP000030787">
    <property type="component" value="Chromosome"/>
</dbReference>
<keyword evidence="2" id="KW-0067">ATP-binding</keyword>